<keyword evidence="2" id="KW-0808">Transferase</keyword>
<dbReference type="InterPro" id="IPR035897">
    <property type="entry name" value="Toll_tir_struct_dom_sf"/>
</dbReference>
<protein>
    <recommendedName>
        <fullName evidence="1">non-specific serine/threonine protein kinase</fullName>
        <ecNumber evidence="1">2.7.11.1</ecNumber>
    </recommendedName>
</protein>
<keyword evidence="6" id="KW-0106">Calcium</keyword>
<dbReference type="InterPro" id="IPR018247">
    <property type="entry name" value="EF_Hand_1_Ca_BS"/>
</dbReference>
<feature type="domain" description="Roc" evidence="13">
    <location>
        <begin position="391"/>
        <end position="563"/>
    </location>
</feature>
<dbReference type="Gene3D" id="1.10.10.10">
    <property type="entry name" value="Winged helix-like DNA-binding domain superfamily/Winged helix DNA-binding domain"/>
    <property type="match status" value="1"/>
</dbReference>
<dbReference type="InterPro" id="IPR011992">
    <property type="entry name" value="EF-hand-dom_pair"/>
</dbReference>
<dbReference type="InterPro" id="IPR002048">
    <property type="entry name" value="EF_hand_dom"/>
</dbReference>
<evidence type="ECO:0000256" key="6">
    <source>
        <dbReference type="ARBA" id="ARBA00022837"/>
    </source>
</evidence>
<dbReference type="InterPro" id="IPR020859">
    <property type="entry name" value="ROC"/>
</dbReference>
<dbReference type="Pfam" id="PF13676">
    <property type="entry name" value="TIR_2"/>
    <property type="match status" value="1"/>
</dbReference>
<dbReference type="InterPro" id="IPR000157">
    <property type="entry name" value="TIR_dom"/>
</dbReference>
<dbReference type="EC" id="2.7.11.1" evidence="1"/>
<name>A0ABY7G3I6_MYAAR</name>
<evidence type="ECO:0000256" key="3">
    <source>
        <dbReference type="ARBA" id="ARBA00022737"/>
    </source>
</evidence>
<dbReference type="PANTHER" id="PTHR47508">
    <property type="entry name" value="SAM DOMAIN-CONTAINING PROTEIN-RELATED"/>
    <property type="match status" value="1"/>
</dbReference>
<evidence type="ECO:0000259" key="13">
    <source>
        <dbReference type="PROSITE" id="PS51424"/>
    </source>
</evidence>
<dbReference type="InterPro" id="IPR036388">
    <property type="entry name" value="WH-like_DNA-bd_sf"/>
</dbReference>
<feature type="domain" description="EF-hand" evidence="12">
    <location>
        <begin position="243"/>
        <end position="278"/>
    </location>
</feature>
<dbReference type="Gene3D" id="3.80.10.10">
    <property type="entry name" value="Ribonuclease Inhibitor"/>
    <property type="match status" value="2"/>
</dbReference>
<dbReference type="SUPFAM" id="SSF47473">
    <property type="entry name" value="EF-hand"/>
    <property type="match status" value="1"/>
</dbReference>
<keyword evidence="7" id="KW-0067">ATP-binding</keyword>
<proteinExistence type="predicted"/>
<evidence type="ECO:0000256" key="7">
    <source>
        <dbReference type="ARBA" id="ARBA00022840"/>
    </source>
</evidence>
<dbReference type="Gene3D" id="3.30.310.200">
    <property type="match status" value="1"/>
</dbReference>
<evidence type="ECO:0000256" key="8">
    <source>
        <dbReference type="ARBA" id="ARBA00023134"/>
    </source>
</evidence>
<evidence type="ECO:0000256" key="10">
    <source>
        <dbReference type="ARBA" id="ARBA00048679"/>
    </source>
</evidence>
<evidence type="ECO:0000256" key="2">
    <source>
        <dbReference type="ARBA" id="ARBA00022679"/>
    </source>
</evidence>
<keyword evidence="3" id="KW-0677">Repeat</keyword>
<dbReference type="InterPro" id="IPR032675">
    <property type="entry name" value="LRR_dom_sf"/>
</dbReference>
<keyword evidence="15" id="KW-1185">Reference proteome</keyword>
<evidence type="ECO:0000256" key="9">
    <source>
        <dbReference type="ARBA" id="ARBA00047899"/>
    </source>
</evidence>
<dbReference type="Proteomes" id="UP001164746">
    <property type="component" value="Chromosome 15"/>
</dbReference>
<dbReference type="SUPFAM" id="SSF52058">
    <property type="entry name" value="L domain-like"/>
    <property type="match status" value="1"/>
</dbReference>
<organism evidence="14 15">
    <name type="scientific">Mya arenaria</name>
    <name type="common">Soft-shell clam</name>
    <dbReference type="NCBI Taxonomy" id="6604"/>
    <lineage>
        <taxon>Eukaryota</taxon>
        <taxon>Metazoa</taxon>
        <taxon>Spiralia</taxon>
        <taxon>Lophotrochozoa</taxon>
        <taxon>Mollusca</taxon>
        <taxon>Bivalvia</taxon>
        <taxon>Autobranchia</taxon>
        <taxon>Heteroconchia</taxon>
        <taxon>Euheterodonta</taxon>
        <taxon>Imparidentia</taxon>
        <taxon>Neoheterodontei</taxon>
        <taxon>Myida</taxon>
        <taxon>Myoidea</taxon>
        <taxon>Myidae</taxon>
        <taxon>Mya</taxon>
    </lineage>
</organism>
<dbReference type="SUPFAM" id="SSF52200">
    <property type="entry name" value="Toll/Interleukin receptor TIR domain"/>
    <property type="match status" value="2"/>
</dbReference>
<evidence type="ECO:0000256" key="4">
    <source>
        <dbReference type="ARBA" id="ARBA00022741"/>
    </source>
</evidence>
<dbReference type="Pfam" id="PF16095">
    <property type="entry name" value="COR-A"/>
    <property type="match status" value="1"/>
</dbReference>
<evidence type="ECO:0000256" key="11">
    <source>
        <dbReference type="SAM" id="MobiDB-lite"/>
    </source>
</evidence>
<dbReference type="PROSITE" id="PS00018">
    <property type="entry name" value="EF_HAND_1"/>
    <property type="match status" value="1"/>
</dbReference>
<evidence type="ECO:0000256" key="5">
    <source>
        <dbReference type="ARBA" id="ARBA00022777"/>
    </source>
</evidence>
<sequence>MPQYLQKVAKINQADLGCVKVESTLNTGNILYICEGHHASVKIDEGFVNVLPEVYGKYSHFLLSVDIPANKITKLPSKMFKALPNLAEFDCSNNFLDKIPSTIGCCKKLYSLSCATNNLENLPESLTQCKEIHRLDISENTMSVFPPVVTKLTSLRRIYANCMFLAALPENIGDLVHLEKLYANGNCFSSLPKSFTKLQALNDLGMYGVPLLPVPKARKVMSYDQFMSKIKMWKLDRWLNDPKHTSEKERMFQYFDKDNNGVLDADEVCKLNAYLFNLFPRFGYKGSAPPDDDTPSGFPMELLECRSLEYINLYFHGFVSIPPEIENLQELRMLNVSNNPNLLSVPAELGKISTLIRMDFDSCASLHTPPKEIRAKGFSVMYAYLRSMISGSVPCKRTKLMLVGLGGAGKTSLVEALMSKDGKANLSHGEAITDGIDISNWTVRHEDESLTYSVWDFAGQTVYYNTHQFFLSNRAVYLLLWNVRLGYEHAGLDFWLSSISVQAPKAPIFVIGSHVDQVSKFEIPMNEMRERYKQIAGFHFVSSYTGKGIMELQQKLFSVTLEQQYMGEQIPEVWLQFENNVIGTRSKSNVMEYTELEKLANISGIFDKIEVHQAVRFLHDLGSLQHFTTEKLKTKVVINPQWIVDVMACVVSVKNSPIQNGRLNHSDIGVVWKDYPADLHDWLLELTEAYDLTFRLDDKPVNLVPCLMPEKQPDFQWEDVEKNSGIKENKMIYKFDYLPAGLFNRGQVRLHQISDSAHIWKRGSFLHKNGHRAVLIQNRESELILRVQGPRPENVIFLVHEVFEGLISESFRGVTYDFQIPCPNCLAAGVKDMHMFSASTIRRAIALKSPFLQCVTYFHVTSCNDLLASMPPDSHSDFDIHLVQSIRSLRDLRKDLAADLFLSYCAKDAPKSRKGIIHPAQVCEDLRQANYKCWFPKPEEKMSAEEMAHSLSDAAVFVVFMSVNYAQDKDCVDLFKFARLTLKKPMVVVAVGENFDWKKGVGVGFILADEVFVNMINSKVGVYDTKLKELKETIASRMTGKVSMGVKPPCFFSYTWVNSANAVAQGTRKLDNALGYADPRGIRDFLEENNVKCWIDVEQVGKNGLFDDISSGLLSARVVVVCVSDQYADSETCQREFRYAANTLGLPVILAVVGKGNRWRNSEVGVLSLKYPLVSFQEKSDTAYENLLALVRQEIESQGPTKEQKNAQNDETKNMSFTELFELAQRKLLRQLSLFAENQDIGAYPRLFVVDFLKRTLDEDADKDETEDTKDEVEVEEKKSKPKLLKRMSSVDQHTFTKKISELKAAFRVQRYCLHILCEHEEGWHSVSDPISLPHDFGETLLDRYSPFVSRMLAVMKFNKNFSLNCLQHEMGDDYLKWLEESPAANISDYQQIYHDFRQIVKDLDEDTQKAMGKLSRCRLQNGKTIWLCNQHLTSMKATVLSMDDGSSEGGEKVLADDQRLVQSLRAFPDADLDKVREEFQATKLSKRNPDALNTAVAESKVVSVHPGQAVKPTKYAMPQTESEKEKEVEIQQNQNDLMEKKSVHKQEEASLNVELDSDLVRNEAKFNRRREYSFSIGGDEEEENQKETIEAKFNRRREYSFSIGGDEEEENQMETNEAKLNRRREYSFSIGGDEEEENQMETNEAKFNRRREYSFSIGGDEEEETKKIEGTKSQTRERLEKAKPKSKTCSLMVNVIQILKFIY</sequence>
<dbReference type="SMART" id="SM00175">
    <property type="entry name" value="RAB"/>
    <property type="match status" value="1"/>
</dbReference>
<keyword evidence="8" id="KW-0342">GTP-binding</keyword>
<dbReference type="EMBL" id="CP111026">
    <property type="protein sequence ID" value="WAR27954.1"/>
    <property type="molecule type" value="Genomic_DNA"/>
</dbReference>
<dbReference type="InterPro" id="IPR027417">
    <property type="entry name" value="P-loop_NTPase"/>
</dbReference>
<dbReference type="SUPFAM" id="SSF52540">
    <property type="entry name" value="P-loop containing nucleoside triphosphate hydrolases"/>
    <property type="match status" value="1"/>
</dbReference>
<keyword evidence="4" id="KW-0547">Nucleotide-binding</keyword>
<dbReference type="Gene3D" id="3.40.50.10140">
    <property type="entry name" value="Toll/interleukin-1 receptor homology (TIR) domain"/>
    <property type="match status" value="2"/>
</dbReference>
<dbReference type="InterPro" id="IPR057263">
    <property type="entry name" value="COR-B"/>
</dbReference>
<dbReference type="InterPro" id="IPR032171">
    <property type="entry name" value="COR-A"/>
</dbReference>
<dbReference type="PRINTS" id="PR00449">
    <property type="entry name" value="RASTRNSFRMNG"/>
</dbReference>
<dbReference type="Gene3D" id="3.40.50.300">
    <property type="entry name" value="P-loop containing nucleotide triphosphate hydrolases"/>
    <property type="match status" value="1"/>
</dbReference>
<gene>
    <name evidence="14" type="ORF">MAR_013658</name>
</gene>
<evidence type="ECO:0000313" key="15">
    <source>
        <dbReference type="Proteomes" id="UP001164746"/>
    </source>
</evidence>
<dbReference type="PROSITE" id="PS50222">
    <property type="entry name" value="EF_HAND_2"/>
    <property type="match status" value="1"/>
</dbReference>
<comment type="catalytic activity">
    <reaction evidence="10">
        <text>L-seryl-[protein] + ATP = O-phospho-L-seryl-[protein] + ADP + H(+)</text>
        <dbReference type="Rhea" id="RHEA:17989"/>
        <dbReference type="Rhea" id="RHEA-COMP:9863"/>
        <dbReference type="Rhea" id="RHEA-COMP:11604"/>
        <dbReference type="ChEBI" id="CHEBI:15378"/>
        <dbReference type="ChEBI" id="CHEBI:29999"/>
        <dbReference type="ChEBI" id="CHEBI:30616"/>
        <dbReference type="ChEBI" id="CHEBI:83421"/>
        <dbReference type="ChEBI" id="CHEBI:456216"/>
        <dbReference type="EC" id="2.7.11.1"/>
    </reaction>
</comment>
<dbReference type="Gene3D" id="3.30.70.1390">
    <property type="entry name" value="ROC domain from the Parkinson's disease-associated leucine-rich repeat kinase 2"/>
    <property type="match status" value="1"/>
</dbReference>
<comment type="catalytic activity">
    <reaction evidence="9">
        <text>L-threonyl-[protein] + ATP = O-phospho-L-threonyl-[protein] + ADP + H(+)</text>
        <dbReference type="Rhea" id="RHEA:46608"/>
        <dbReference type="Rhea" id="RHEA-COMP:11060"/>
        <dbReference type="Rhea" id="RHEA-COMP:11605"/>
        <dbReference type="ChEBI" id="CHEBI:15378"/>
        <dbReference type="ChEBI" id="CHEBI:30013"/>
        <dbReference type="ChEBI" id="CHEBI:30616"/>
        <dbReference type="ChEBI" id="CHEBI:61977"/>
        <dbReference type="ChEBI" id="CHEBI:456216"/>
        <dbReference type="EC" id="2.7.11.1"/>
    </reaction>
</comment>
<dbReference type="PROSITE" id="PS51424">
    <property type="entry name" value="ROC"/>
    <property type="match status" value="1"/>
</dbReference>
<evidence type="ECO:0000259" key="12">
    <source>
        <dbReference type="PROSITE" id="PS50222"/>
    </source>
</evidence>
<evidence type="ECO:0000313" key="14">
    <source>
        <dbReference type="EMBL" id="WAR27954.1"/>
    </source>
</evidence>
<feature type="compositionally biased region" description="Basic and acidic residues" evidence="11">
    <location>
        <begin position="1644"/>
        <end position="1654"/>
    </location>
</feature>
<dbReference type="PANTHER" id="PTHR47508:SF1">
    <property type="entry name" value="NON-SPECIFIC SERINE_THREONINE PROTEIN KINASE"/>
    <property type="match status" value="1"/>
</dbReference>
<feature type="compositionally biased region" description="Basic and acidic residues" evidence="11">
    <location>
        <begin position="1665"/>
        <end position="1684"/>
    </location>
</feature>
<keyword evidence="5" id="KW-0418">Kinase</keyword>
<dbReference type="Pfam" id="PF25497">
    <property type="entry name" value="COR-B"/>
    <property type="match status" value="1"/>
</dbReference>
<reference evidence="14" key="1">
    <citation type="submission" date="2022-11" db="EMBL/GenBank/DDBJ databases">
        <title>Centuries of genome instability and evolution in soft-shell clam transmissible cancer (bioRxiv).</title>
        <authorList>
            <person name="Hart S.F.M."/>
            <person name="Yonemitsu M.A."/>
            <person name="Giersch R.M."/>
            <person name="Beal B.F."/>
            <person name="Arriagada G."/>
            <person name="Davis B.W."/>
            <person name="Ostrander E.A."/>
            <person name="Goff S.P."/>
            <person name="Metzger M.J."/>
        </authorList>
    </citation>
    <scope>NUCLEOTIDE SEQUENCE</scope>
    <source>
        <strain evidence="14">MELC-2E11</strain>
        <tissue evidence="14">Siphon/mantle</tissue>
    </source>
</reference>
<evidence type="ECO:0000256" key="1">
    <source>
        <dbReference type="ARBA" id="ARBA00012513"/>
    </source>
</evidence>
<accession>A0ABY7G3I6</accession>
<feature type="region of interest" description="Disordered" evidence="11">
    <location>
        <begin position="1635"/>
        <end position="1685"/>
    </location>
</feature>
<dbReference type="Pfam" id="PF08477">
    <property type="entry name" value="Roc"/>
    <property type="match status" value="1"/>
</dbReference>